<evidence type="ECO:0000256" key="3">
    <source>
        <dbReference type="ARBA" id="ARBA00022827"/>
    </source>
</evidence>
<dbReference type="Gene3D" id="3.40.109.10">
    <property type="entry name" value="NADH Oxidase"/>
    <property type="match status" value="1"/>
</dbReference>
<feature type="domain" description="FAD dependent oxidoreductase" evidence="7">
    <location>
        <begin position="5"/>
        <end position="356"/>
    </location>
</feature>
<evidence type="ECO:0008006" key="10">
    <source>
        <dbReference type="Google" id="ProtNLM"/>
    </source>
</evidence>
<name>A0ABN1A493_9ACTN</name>
<dbReference type="SUPFAM" id="SSF51905">
    <property type="entry name" value="FAD/NAD(P)-binding domain"/>
    <property type="match status" value="1"/>
</dbReference>
<dbReference type="PANTHER" id="PTHR10961">
    <property type="entry name" value="PEROXISOMAL SARCOSINE OXIDASE"/>
    <property type="match status" value="1"/>
</dbReference>
<organism evidence="8 9">
    <name type="scientific">Streptomyces stramineus</name>
    <dbReference type="NCBI Taxonomy" id="173861"/>
    <lineage>
        <taxon>Bacteria</taxon>
        <taxon>Bacillati</taxon>
        <taxon>Actinomycetota</taxon>
        <taxon>Actinomycetes</taxon>
        <taxon>Kitasatosporales</taxon>
        <taxon>Streptomycetaceae</taxon>
        <taxon>Streptomyces</taxon>
    </lineage>
</organism>
<dbReference type="Proteomes" id="UP001499895">
    <property type="component" value="Unassembled WGS sequence"/>
</dbReference>
<protein>
    <recommendedName>
        <fullName evidence="10">Sarcosine oxidase</fullName>
    </recommendedName>
</protein>
<dbReference type="InterPro" id="IPR045170">
    <property type="entry name" value="MTOX"/>
</dbReference>
<proteinExistence type="predicted"/>
<dbReference type="SUPFAM" id="SSF55469">
    <property type="entry name" value="FMN-dependent nitroreductase-like"/>
    <property type="match status" value="1"/>
</dbReference>
<evidence type="ECO:0000259" key="7">
    <source>
        <dbReference type="Pfam" id="PF01266"/>
    </source>
</evidence>
<dbReference type="InterPro" id="IPR006076">
    <property type="entry name" value="FAD-dep_OxRdtase"/>
</dbReference>
<evidence type="ECO:0000313" key="9">
    <source>
        <dbReference type="Proteomes" id="UP001499895"/>
    </source>
</evidence>
<dbReference type="RefSeq" id="WP_344090824.1">
    <property type="nucleotide sequence ID" value="NZ_BAAAHB010000031.1"/>
</dbReference>
<dbReference type="SUPFAM" id="SSF54373">
    <property type="entry name" value="FAD-linked reductases, C-terminal domain"/>
    <property type="match status" value="1"/>
</dbReference>
<dbReference type="Gene3D" id="3.50.50.60">
    <property type="entry name" value="FAD/NAD(P)-binding domain"/>
    <property type="match status" value="1"/>
</dbReference>
<evidence type="ECO:0000259" key="6">
    <source>
        <dbReference type="Pfam" id="PF00881"/>
    </source>
</evidence>
<dbReference type="EMBL" id="BAAAHB010000031">
    <property type="protein sequence ID" value="GAA0467218.1"/>
    <property type="molecule type" value="Genomic_DNA"/>
</dbReference>
<feature type="domain" description="Nitroreductase" evidence="6">
    <location>
        <begin position="553"/>
        <end position="643"/>
    </location>
</feature>
<dbReference type="InterPro" id="IPR000415">
    <property type="entry name" value="Nitroreductase-like"/>
</dbReference>
<evidence type="ECO:0000256" key="2">
    <source>
        <dbReference type="ARBA" id="ARBA00022630"/>
    </source>
</evidence>
<dbReference type="Pfam" id="PF00881">
    <property type="entry name" value="Nitroreductase"/>
    <property type="match status" value="1"/>
</dbReference>
<dbReference type="PANTHER" id="PTHR10961:SF7">
    <property type="entry name" value="FAD DEPENDENT OXIDOREDUCTASE DOMAIN-CONTAINING PROTEIN"/>
    <property type="match status" value="1"/>
</dbReference>
<reference evidence="8 9" key="1">
    <citation type="journal article" date="2019" name="Int. J. Syst. Evol. Microbiol.">
        <title>The Global Catalogue of Microorganisms (GCM) 10K type strain sequencing project: providing services to taxonomists for standard genome sequencing and annotation.</title>
        <authorList>
            <consortium name="The Broad Institute Genomics Platform"/>
            <consortium name="The Broad Institute Genome Sequencing Center for Infectious Disease"/>
            <person name="Wu L."/>
            <person name="Ma J."/>
        </authorList>
    </citation>
    <scope>NUCLEOTIDE SEQUENCE [LARGE SCALE GENOMIC DNA]</scope>
    <source>
        <strain evidence="8 9">JCM 10649</strain>
    </source>
</reference>
<keyword evidence="2" id="KW-0285">Flavoprotein</keyword>
<dbReference type="InterPro" id="IPR029479">
    <property type="entry name" value="Nitroreductase"/>
</dbReference>
<gene>
    <name evidence="8" type="ORF">GCM10009544_31840</name>
</gene>
<evidence type="ECO:0000313" key="8">
    <source>
        <dbReference type="EMBL" id="GAA0467218.1"/>
    </source>
</evidence>
<keyword evidence="4" id="KW-0560">Oxidoreductase</keyword>
<evidence type="ECO:0000256" key="4">
    <source>
        <dbReference type="ARBA" id="ARBA00023002"/>
    </source>
</evidence>
<dbReference type="Gene3D" id="3.30.9.10">
    <property type="entry name" value="D-Amino Acid Oxidase, subunit A, domain 2"/>
    <property type="match status" value="1"/>
</dbReference>
<keyword evidence="3" id="KW-0274">FAD</keyword>
<keyword evidence="9" id="KW-1185">Reference proteome</keyword>
<feature type="region of interest" description="Disordered" evidence="5">
    <location>
        <begin position="377"/>
        <end position="404"/>
    </location>
</feature>
<sequence length="649" mass="69832">METYDVVVVGLGAAGSSVVRHLAAAGLRVLGLEQFGPAHVNGSSHGGTRIVRRAYAEGAAFVPLLLRAHELWDELSHAAGQTLLQRTGVLITGRQDSEAVVRTAECARRFALEHHMLDAAGIRRLSVPGAWVPDDAVACYDPMAGLVRPEEALLLHHKLARNDGARLAFHEPMTRFSAGRSGLTVETPRARYSAGHLVLCPGSWSTGLVPGVSVPVRAQRQVQHWFDLCPDTAHHFAPDRFPVHIWQAPGIFFTMPAVDGPAGGVKCSQEAEPAPCDPGTVDRRVRRQEIEQAATELRRYLPGRTGRWMRSVVCTYPRTPDNHFVLGRAPGHEAVTLVTGLGGHGFKFMPVFGEIVLGLLTGGGRFTAEELRPFAPDRTYVSDPQAGVRASPPAGEQRARAALPPRSGRLVRGGWSAAERRVWRDLEQGPAVGHEDVPERCDPVPDGLRVLLPSATTASPVTEVLRRRRSRRDMTGPLSLSALAGVLTGLFRGAKEAEPTSPTCGGTGSLTPYLLVNDVTDLEPGLYACAGGSELIGHPTSPAWRRSVNDRVNGYLRRGPAAGHPPVVLLWQANWVRTMARYPGGGLLAVFWDAGAAVQSAYLLAEEHDLAGCACAGLPRTEEIRELGWDPDTHAFAAAFAMGRRPSPP</sequence>
<dbReference type="Pfam" id="PF01266">
    <property type="entry name" value="DAO"/>
    <property type="match status" value="1"/>
</dbReference>
<comment type="cofactor">
    <cofactor evidence="1">
        <name>FAD</name>
        <dbReference type="ChEBI" id="CHEBI:57692"/>
    </cofactor>
</comment>
<comment type="caution">
    <text evidence="8">The sequence shown here is derived from an EMBL/GenBank/DDBJ whole genome shotgun (WGS) entry which is preliminary data.</text>
</comment>
<accession>A0ABN1A493</accession>
<evidence type="ECO:0000256" key="5">
    <source>
        <dbReference type="SAM" id="MobiDB-lite"/>
    </source>
</evidence>
<dbReference type="InterPro" id="IPR036188">
    <property type="entry name" value="FAD/NAD-bd_sf"/>
</dbReference>
<evidence type="ECO:0000256" key="1">
    <source>
        <dbReference type="ARBA" id="ARBA00001974"/>
    </source>
</evidence>
<dbReference type="NCBIfam" id="NF008425">
    <property type="entry name" value="PRK11259.1"/>
    <property type="match status" value="1"/>
</dbReference>